<keyword evidence="3" id="KW-0862">Zinc</keyword>
<dbReference type="PANTHER" id="PTHR31973:SF189">
    <property type="entry name" value="TRANSPOSASE, MUDR, PLANT, MULE TRANSPOSASE DOMAIN PROTEIN-RELATED"/>
    <property type="match status" value="1"/>
</dbReference>
<dbReference type="PROSITE" id="PS50966">
    <property type="entry name" value="ZF_SWIM"/>
    <property type="match status" value="1"/>
</dbReference>
<keyword evidence="7" id="KW-1185">Reference proteome</keyword>
<evidence type="ECO:0000313" key="6">
    <source>
        <dbReference type="EMBL" id="CAI9271128.1"/>
    </source>
</evidence>
<reference evidence="6" key="1">
    <citation type="submission" date="2023-04" db="EMBL/GenBank/DDBJ databases">
        <authorList>
            <person name="Vijverberg K."/>
            <person name="Xiong W."/>
            <person name="Schranz E."/>
        </authorList>
    </citation>
    <scope>NUCLEOTIDE SEQUENCE</scope>
</reference>
<evidence type="ECO:0000256" key="2">
    <source>
        <dbReference type="ARBA" id="ARBA00022771"/>
    </source>
</evidence>
<evidence type="ECO:0000256" key="1">
    <source>
        <dbReference type="ARBA" id="ARBA00022723"/>
    </source>
</evidence>
<organism evidence="6 7">
    <name type="scientific">Lactuca saligna</name>
    <name type="common">Willowleaf lettuce</name>
    <dbReference type="NCBI Taxonomy" id="75948"/>
    <lineage>
        <taxon>Eukaryota</taxon>
        <taxon>Viridiplantae</taxon>
        <taxon>Streptophyta</taxon>
        <taxon>Embryophyta</taxon>
        <taxon>Tracheophyta</taxon>
        <taxon>Spermatophyta</taxon>
        <taxon>Magnoliopsida</taxon>
        <taxon>eudicotyledons</taxon>
        <taxon>Gunneridae</taxon>
        <taxon>Pentapetalae</taxon>
        <taxon>asterids</taxon>
        <taxon>campanulids</taxon>
        <taxon>Asterales</taxon>
        <taxon>Asteraceae</taxon>
        <taxon>Cichorioideae</taxon>
        <taxon>Cichorieae</taxon>
        <taxon>Lactucinae</taxon>
        <taxon>Lactuca</taxon>
    </lineage>
</organism>
<dbReference type="AlphaFoldDB" id="A0AA35YEL1"/>
<protein>
    <recommendedName>
        <fullName evidence="5">SWIM-type domain-containing protein</fullName>
    </recommendedName>
</protein>
<dbReference type="GO" id="GO:0008270">
    <property type="term" value="F:zinc ion binding"/>
    <property type="evidence" value="ECO:0007669"/>
    <property type="project" value="UniProtKB-KW"/>
</dbReference>
<evidence type="ECO:0000256" key="4">
    <source>
        <dbReference type="PROSITE-ProRule" id="PRU00325"/>
    </source>
</evidence>
<keyword evidence="1" id="KW-0479">Metal-binding</keyword>
<dbReference type="SMART" id="SM00575">
    <property type="entry name" value="ZnF_PMZ"/>
    <property type="match status" value="1"/>
</dbReference>
<dbReference type="InterPro" id="IPR006564">
    <property type="entry name" value="Znf_PMZ"/>
</dbReference>
<gene>
    <name evidence="6" type="ORF">LSALG_LOCUS11407</name>
</gene>
<evidence type="ECO:0000313" key="7">
    <source>
        <dbReference type="Proteomes" id="UP001177003"/>
    </source>
</evidence>
<dbReference type="PANTHER" id="PTHR31973">
    <property type="entry name" value="POLYPROTEIN, PUTATIVE-RELATED"/>
    <property type="match status" value="1"/>
</dbReference>
<name>A0AA35YEL1_LACSI</name>
<dbReference type="Proteomes" id="UP001177003">
    <property type="component" value="Chromosome 2"/>
</dbReference>
<keyword evidence="2 4" id="KW-0863">Zinc-finger</keyword>
<dbReference type="Pfam" id="PF04434">
    <property type="entry name" value="SWIM"/>
    <property type="match status" value="1"/>
</dbReference>
<sequence>MRDEDDYVRFLDAGYKNRRRISIYIDHDDEPLMHWIEEEIAEDGLYNDSDPCFDYVDSAMLDDISVDHEADDEGLLEVIKERAPTCEHRQCARHIYANFKKKYTCVEFRKLLWRAKSTTEYYMREINTMSTHAYDHLMERDPKTWCKAFFELDRYWDVTLSGPRIYEVKQLHGVYAIDLDQRTCGCRVWQLTDIPCVHGIAAILFFNGNAEEYVAVWFTTNMFGSCYRYNMEPTNGGNMWPETCIQSILPPCPGDQK</sequence>
<accession>A0AA35YEL1</accession>
<evidence type="ECO:0000256" key="3">
    <source>
        <dbReference type="ARBA" id="ARBA00022833"/>
    </source>
</evidence>
<dbReference type="EMBL" id="OX465078">
    <property type="protein sequence ID" value="CAI9271128.1"/>
    <property type="molecule type" value="Genomic_DNA"/>
</dbReference>
<proteinExistence type="predicted"/>
<feature type="domain" description="SWIM-type" evidence="5">
    <location>
        <begin position="175"/>
        <end position="207"/>
    </location>
</feature>
<evidence type="ECO:0000259" key="5">
    <source>
        <dbReference type="PROSITE" id="PS50966"/>
    </source>
</evidence>
<dbReference type="InterPro" id="IPR007527">
    <property type="entry name" value="Znf_SWIM"/>
</dbReference>